<organism evidence="4">
    <name type="scientific">Schistosoma curassoni</name>
    <dbReference type="NCBI Taxonomy" id="6186"/>
    <lineage>
        <taxon>Eukaryota</taxon>
        <taxon>Metazoa</taxon>
        <taxon>Spiralia</taxon>
        <taxon>Lophotrochozoa</taxon>
        <taxon>Platyhelminthes</taxon>
        <taxon>Trematoda</taxon>
        <taxon>Digenea</taxon>
        <taxon>Strigeidida</taxon>
        <taxon>Schistosomatoidea</taxon>
        <taxon>Schistosomatidae</taxon>
        <taxon>Schistosoma</taxon>
    </lineage>
</organism>
<sequence>MKLNEPNNDNNSNNNSNRNNNNKHNNNNCNIVWTISFPLYQSPCVQITESTNGLINQSISNMHQCSHFDIPTRA</sequence>
<gene>
    <name evidence="2" type="ORF">SCUD_LOCUS21546</name>
</gene>
<evidence type="ECO:0000313" key="4">
    <source>
        <dbReference type="WBParaSite" id="SCUD_0002154801-mRNA-1"/>
    </source>
</evidence>
<evidence type="ECO:0000256" key="1">
    <source>
        <dbReference type="SAM" id="MobiDB-lite"/>
    </source>
</evidence>
<protein>
    <submittedName>
        <fullName evidence="2 4">Uncharacterized protein</fullName>
    </submittedName>
</protein>
<reference evidence="4" key="1">
    <citation type="submission" date="2016-06" db="UniProtKB">
        <authorList>
            <consortium name="WormBaseParasite"/>
        </authorList>
    </citation>
    <scope>IDENTIFICATION</scope>
</reference>
<name>A0A183L2J2_9TREM</name>
<evidence type="ECO:0000313" key="2">
    <source>
        <dbReference type="EMBL" id="VDP75726.1"/>
    </source>
</evidence>
<proteinExistence type="predicted"/>
<dbReference type="WBParaSite" id="SCUD_0002154801-mRNA-1">
    <property type="protein sequence ID" value="SCUD_0002154801-mRNA-1"/>
    <property type="gene ID" value="SCUD_0002154801"/>
</dbReference>
<dbReference type="Proteomes" id="UP000279833">
    <property type="component" value="Unassembled WGS sequence"/>
</dbReference>
<dbReference type="EMBL" id="UZAK01046777">
    <property type="protein sequence ID" value="VDP75726.1"/>
    <property type="molecule type" value="Genomic_DNA"/>
</dbReference>
<keyword evidence="3" id="KW-1185">Reference proteome</keyword>
<dbReference type="AlphaFoldDB" id="A0A183L2J2"/>
<feature type="region of interest" description="Disordered" evidence="1">
    <location>
        <begin position="1"/>
        <end position="27"/>
    </location>
</feature>
<accession>A0A183L2J2</accession>
<evidence type="ECO:0000313" key="3">
    <source>
        <dbReference type="Proteomes" id="UP000279833"/>
    </source>
</evidence>
<reference evidence="2 3" key="2">
    <citation type="submission" date="2018-11" db="EMBL/GenBank/DDBJ databases">
        <authorList>
            <consortium name="Pathogen Informatics"/>
        </authorList>
    </citation>
    <scope>NUCLEOTIDE SEQUENCE [LARGE SCALE GENOMIC DNA]</scope>
    <source>
        <strain evidence="2">Dakar</strain>
        <strain evidence="3">Dakar, Senegal</strain>
    </source>
</reference>